<sequence length="419" mass="46937">MTATPAPRALDDIPSCFAYFRNEPGPAGRAAAEKLGRFVTGSIKLPADTVRAMGGDRCRGDVLSDTFIEAAFADGYAGKVRKMVDQALAHGVGSVEDAPAELRALFHHLDTEPDWLDWNLVERGAQVFRQYGTDAFLYFGVVTIGGYRREEIQKPLVLTGAYTGGSAFGRFLETCRFWTDVSEPDALRQGGAGRKTAVMVRIMHSMIRHTIAPHQEWDEKRFGVPLNQYDQFTTIMLSFLLSQHMKRLGYRITEEETLAHMHFWRYVGYLMGVEPAFYPETTEDWWRASYVLTLSSDPHDGADSRRLSQSFIDAFQPAPEDQGEQRAAKEREYRKVLGYAGFFVPAATLAVTGVPQAGLLRWQPLTRFVPNLVTSTARRVVPGFAAALDLRRRQSRTAWLSHHTGGRPAAFAPVERLSR</sequence>
<dbReference type="EMBL" id="JBICBM010000020">
    <property type="protein sequence ID" value="MFF9886516.1"/>
    <property type="molecule type" value="Genomic_DNA"/>
</dbReference>
<proteinExistence type="predicted"/>
<feature type="domain" description="ER-bound oxygenase mpaB/mpaB'/Rubber oxygenase catalytic" evidence="1">
    <location>
        <begin position="153"/>
        <end position="307"/>
    </location>
</feature>
<reference evidence="2 3" key="1">
    <citation type="submission" date="2024-10" db="EMBL/GenBank/DDBJ databases">
        <title>The Natural Products Discovery Center: Release of the First 8490 Sequenced Strains for Exploring Actinobacteria Biosynthetic Diversity.</title>
        <authorList>
            <person name="Kalkreuter E."/>
            <person name="Kautsar S.A."/>
            <person name="Yang D."/>
            <person name="Bader C.D."/>
            <person name="Teijaro C.N."/>
            <person name="Fluegel L."/>
            <person name="Davis C.M."/>
            <person name="Simpson J.R."/>
            <person name="Lauterbach L."/>
            <person name="Steele A.D."/>
            <person name="Gui C."/>
            <person name="Meng S."/>
            <person name="Li G."/>
            <person name="Viehrig K."/>
            <person name="Ye F."/>
            <person name="Su P."/>
            <person name="Kiefer A.F."/>
            <person name="Nichols A."/>
            <person name="Cepeda A.J."/>
            <person name="Yan W."/>
            <person name="Fan B."/>
            <person name="Jiang Y."/>
            <person name="Adhikari A."/>
            <person name="Zheng C.-J."/>
            <person name="Schuster L."/>
            <person name="Cowan T.M."/>
            <person name="Smanski M.J."/>
            <person name="Chevrette M.G."/>
            <person name="De Carvalho L.P.S."/>
            <person name="Shen B."/>
        </authorList>
    </citation>
    <scope>NUCLEOTIDE SEQUENCE [LARGE SCALE GENOMIC DNA]</scope>
    <source>
        <strain evidence="2 3">NPDC013366</strain>
    </source>
</reference>
<keyword evidence="2" id="KW-0560">Oxidoreductase</keyword>
<protein>
    <submittedName>
        <fullName evidence="2">Oxygenase MpaB family protein</fullName>
        <ecNumber evidence="2">1.-.-.-</ecNumber>
    </submittedName>
</protein>
<dbReference type="RefSeq" id="WP_051816155.1">
    <property type="nucleotide sequence ID" value="NZ_JBFACJ010000042.1"/>
</dbReference>
<evidence type="ECO:0000259" key="1">
    <source>
        <dbReference type="Pfam" id="PF09995"/>
    </source>
</evidence>
<accession>A0ABW6Z5U3</accession>
<dbReference type="Pfam" id="PF09995">
    <property type="entry name" value="MPAB_Lcp_cat"/>
    <property type="match status" value="1"/>
</dbReference>
<organism evidence="2 3">
    <name type="scientific">Streptomyces eurythermus</name>
    <dbReference type="NCBI Taxonomy" id="42237"/>
    <lineage>
        <taxon>Bacteria</taxon>
        <taxon>Bacillati</taxon>
        <taxon>Actinomycetota</taxon>
        <taxon>Actinomycetes</taxon>
        <taxon>Kitasatosporales</taxon>
        <taxon>Streptomycetaceae</taxon>
        <taxon>Streptomyces</taxon>
    </lineage>
</organism>
<dbReference type="InterPro" id="IPR018713">
    <property type="entry name" value="MPAB/Lcp_cat_dom"/>
</dbReference>
<comment type="caution">
    <text evidence="2">The sequence shown here is derived from an EMBL/GenBank/DDBJ whole genome shotgun (WGS) entry which is preliminary data.</text>
</comment>
<dbReference type="PANTHER" id="PTHR37539:SF1">
    <property type="entry name" value="ER-BOUND OXYGENASE MPAB_MPAB'_RUBBER OXYGENASE CATALYTIC DOMAIN-CONTAINING PROTEIN"/>
    <property type="match status" value="1"/>
</dbReference>
<dbReference type="InterPro" id="IPR037473">
    <property type="entry name" value="Lcp-like"/>
</dbReference>
<keyword evidence="3" id="KW-1185">Reference proteome</keyword>
<dbReference type="PANTHER" id="PTHR37539">
    <property type="entry name" value="SECRETED PROTEIN-RELATED"/>
    <property type="match status" value="1"/>
</dbReference>
<dbReference type="Proteomes" id="UP001603418">
    <property type="component" value="Unassembled WGS sequence"/>
</dbReference>
<name>A0ABW6Z5U3_9ACTN</name>
<dbReference type="GO" id="GO:0016491">
    <property type="term" value="F:oxidoreductase activity"/>
    <property type="evidence" value="ECO:0007669"/>
    <property type="project" value="UniProtKB-KW"/>
</dbReference>
<gene>
    <name evidence="2" type="ORF">ACF1HC_33745</name>
</gene>
<dbReference type="EC" id="1.-.-.-" evidence="2"/>
<evidence type="ECO:0000313" key="2">
    <source>
        <dbReference type="EMBL" id="MFF9886516.1"/>
    </source>
</evidence>
<evidence type="ECO:0000313" key="3">
    <source>
        <dbReference type="Proteomes" id="UP001603418"/>
    </source>
</evidence>